<keyword evidence="2" id="KW-1185">Reference proteome</keyword>
<organism evidence="1 2">
    <name type="scientific">Thamnidium elegans</name>
    <dbReference type="NCBI Taxonomy" id="101142"/>
    <lineage>
        <taxon>Eukaryota</taxon>
        <taxon>Fungi</taxon>
        <taxon>Fungi incertae sedis</taxon>
        <taxon>Mucoromycota</taxon>
        <taxon>Mucoromycotina</taxon>
        <taxon>Mucoromycetes</taxon>
        <taxon>Mucorales</taxon>
        <taxon>Mucorineae</taxon>
        <taxon>Mucoraceae</taxon>
        <taxon>Thamnidium</taxon>
    </lineage>
</organism>
<evidence type="ECO:0000313" key="2">
    <source>
        <dbReference type="Proteomes" id="UP000613177"/>
    </source>
</evidence>
<proteinExistence type="predicted"/>
<feature type="non-terminal residue" evidence="1">
    <location>
        <position position="1"/>
    </location>
</feature>
<gene>
    <name evidence="1" type="ORF">INT48_004944</name>
</gene>
<dbReference type="AlphaFoldDB" id="A0A8H7SH97"/>
<protein>
    <submittedName>
        <fullName evidence="1">Uncharacterized protein</fullName>
    </submittedName>
</protein>
<comment type="caution">
    <text evidence="1">The sequence shown here is derived from an EMBL/GenBank/DDBJ whole genome shotgun (WGS) entry which is preliminary data.</text>
</comment>
<name>A0A8H7SH97_9FUNG</name>
<sequence length="205" mass="23273">PKKSIKTTFNNGSLGSRIDEERSKVRSVSSASRNLERTIGGRKLDMIFKRNFDEYGLTECSRYHQFNDTEQLLDGGFKMSKVLKDMFVNLSNSSPDKVRDIVTVGYQLMETKFTLSIMDSPAGSVCRINHLYPLQFPDDPQLITKQLLQISEVVYRSRLIIETTRLITSDIVAAFDLGEGGPFPPCFYIQPKSTTSKEKKRKTSL</sequence>
<accession>A0A8H7SH97</accession>
<dbReference type="EMBL" id="JAEPRE010000499">
    <property type="protein sequence ID" value="KAG2228408.1"/>
    <property type="molecule type" value="Genomic_DNA"/>
</dbReference>
<reference evidence="1" key="1">
    <citation type="submission" date="2021-01" db="EMBL/GenBank/DDBJ databases">
        <title>Metabolic potential, ecology and presence of endohyphal bacteria is reflected in genomic diversity of Mucoromycotina.</title>
        <authorList>
            <person name="Muszewska A."/>
            <person name="Okrasinska A."/>
            <person name="Steczkiewicz K."/>
            <person name="Drgas O."/>
            <person name="Orlowska M."/>
            <person name="Perlinska-Lenart U."/>
            <person name="Aleksandrzak-Piekarczyk T."/>
            <person name="Szatraj K."/>
            <person name="Zielenkiewicz U."/>
            <person name="Pilsyk S."/>
            <person name="Malc E."/>
            <person name="Mieczkowski P."/>
            <person name="Kruszewska J.S."/>
            <person name="Biernat P."/>
            <person name="Pawlowska J."/>
        </authorList>
    </citation>
    <scope>NUCLEOTIDE SEQUENCE</scope>
    <source>
        <strain evidence="1">WA0000018081</strain>
    </source>
</reference>
<evidence type="ECO:0000313" key="1">
    <source>
        <dbReference type="EMBL" id="KAG2228408.1"/>
    </source>
</evidence>
<dbReference type="Proteomes" id="UP000613177">
    <property type="component" value="Unassembled WGS sequence"/>
</dbReference>